<comment type="caution">
    <text evidence="1">The sequence shown here is derived from an EMBL/GenBank/DDBJ whole genome shotgun (WGS) entry which is preliminary data.</text>
</comment>
<sequence length="164" mass="17458">MRDVSMAIRICVAPGVCSLTPEQNAGTVCVWCPAALLPGEGIDLGGSGPWLPHACPACYHAQTAALATYYDWIEHHQQCEPCRSVPCEQSLALRHAAMRAREEAGRPPPLCASCLEVIGPGEGCIPLVWDGNGRPVLSILHTGPCAYPRRGFSIHVPPPAGGEW</sequence>
<evidence type="ECO:0000313" key="2">
    <source>
        <dbReference type="Proteomes" id="UP000054804"/>
    </source>
</evidence>
<dbReference type="Proteomes" id="UP000054804">
    <property type="component" value="Unassembled WGS sequence"/>
</dbReference>
<gene>
    <name evidence="1" type="ORF">AT728_19245</name>
</gene>
<keyword evidence="2" id="KW-1185">Reference proteome</keyword>
<proteinExistence type="predicted"/>
<organism evidence="1 2">
    <name type="scientific">Streptomyces silvensis</name>
    <dbReference type="NCBI Taxonomy" id="1765722"/>
    <lineage>
        <taxon>Bacteria</taxon>
        <taxon>Bacillati</taxon>
        <taxon>Actinomycetota</taxon>
        <taxon>Actinomycetes</taxon>
        <taxon>Kitasatosporales</taxon>
        <taxon>Streptomycetaceae</taxon>
        <taxon>Streptomyces</taxon>
    </lineage>
</organism>
<dbReference type="OrthoDB" id="4260134at2"/>
<evidence type="ECO:0000313" key="1">
    <source>
        <dbReference type="EMBL" id="KUF18482.1"/>
    </source>
</evidence>
<dbReference type="AlphaFoldDB" id="A0A0W7X6Y6"/>
<dbReference type="STRING" id="1765722.AT728_19245"/>
<protein>
    <submittedName>
        <fullName evidence="1">Uncharacterized protein</fullName>
    </submittedName>
</protein>
<reference evidence="1 2" key="1">
    <citation type="submission" date="2015-12" db="EMBL/GenBank/DDBJ databases">
        <title>Draft genome sequence of Streptomyces silvensis ATCC 53525, a producer of novel hormone antagonists.</title>
        <authorList>
            <person name="Johnston C.W."/>
            <person name="Li Y."/>
            <person name="Magarvey N.A."/>
        </authorList>
    </citation>
    <scope>NUCLEOTIDE SEQUENCE [LARGE SCALE GENOMIC DNA]</scope>
    <source>
        <strain evidence="1 2">ATCC 53525</strain>
    </source>
</reference>
<accession>A0A0W7X6Y6</accession>
<name>A0A0W7X6Y6_9ACTN</name>
<dbReference type="RefSeq" id="WP_058847391.1">
    <property type="nucleotide sequence ID" value="NZ_LOCL01000030.1"/>
</dbReference>
<dbReference type="EMBL" id="LOCL01000030">
    <property type="protein sequence ID" value="KUF18482.1"/>
    <property type="molecule type" value="Genomic_DNA"/>
</dbReference>